<dbReference type="RefSeq" id="WP_063695992.1">
    <property type="nucleotide sequence ID" value="NZ_LUUB01000005.1"/>
</dbReference>
<feature type="transmembrane region" description="Helical" evidence="4">
    <location>
        <begin position="78"/>
        <end position="97"/>
    </location>
</feature>
<keyword evidence="3 4" id="KW-0472">Membrane</keyword>
<comment type="caution">
    <text evidence="5">The sequence shown here is derived from an EMBL/GenBank/DDBJ whole genome shotgun (WGS) entry which is preliminary data.</text>
</comment>
<dbReference type="EMBL" id="LUUB01000005">
    <property type="protein sequence ID" value="OAF17046.1"/>
    <property type="molecule type" value="Genomic_DNA"/>
</dbReference>
<evidence type="ECO:0000256" key="1">
    <source>
        <dbReference type="ARBA" id="ARBA00022692"/>
    </source>
</evidence>
<dbReference type="Pfam" id="PF07690">
    <property type="entry name" value="MFS_1"/>
    <property type="match status" value="1"/>
</dbReference>
<feature type="transmembrane region" description="Helical" evidence="4">
    <location>
        <begin position="137"/>
        <end position="158"/>
    </location>
</feature>
<dbReference type="PANTHER" id="PTHR11360:SF290">
    <property type="entry name" value="MONOCARBOXYLATE MFS PERMEASE"/>
    <property type="match status" value="1"/>
</dbReference>
<feature type="transmembrane region" description="Helical" evidence="4">
    <location>
        <begin position="164"/>
        <end position="185"/>
    </location>
</feature>
<dbReference type="OrthoDB" id="7200137at2"/>
<dbReference type="SUPFAM" id="SSF103473">
    <property type="entry name" value="MFS general substrate transporter"/>
    <property type="match status" value="1"/>
</dbReference>
<evidence type="ECO:0000313" key="6">
    <source>
        <dbReference type="Proteomes" id="UP000076959"/>
    </source>
</evidence>
<dbReference type="InterPro" id="IPR011701">
    <property type="entry name" value="MFS"/>
</dbReference>
<feature type="transmembrane region" description="Helical" evidence="4">
    <location>
        <begin position="369"/>
        <end position="388"/>
    </location>
</feature>
<dbReference type="AlphaFoldDB" id="A0A176ZB83"/>
<feature type="transmembrane region" description="Helical" evidence="4">
    <location>
        <begin position="12"/>
        <end position="33"/>
    </location>
</feature>
<feature type="transmembrane region" description="Helical" evidence="4">
    <location>
        <begin position="215"/>
        <end position="237"/>
    </location>
</feature>
<proteinExistence type="predicted"/>
<reference evidence="5 6" key="1">
    <citation type="submission" date="2016-03" db="EMBL/GenBank/DDBJ databases">
        <title>Draft Genome Sequence of the Strain BR 10245 (Bradyrhizobium sp.) isolated from nodules of Centrolobium paraense.</title>
        <authorList>
            <person name="Simoes-Araujo J.L.Sr."/>
            <person name="Barauna A.C."/>
            <person name="Silva K."/>
            <person name="Zilli J.E."/>
        </authorList>
    </citation>
    <scope>NUCLEOTIDE SEQUENCE [LARGE SCALE GENOMIC DNA]</scope>
    <source>
        <strain evidence="5 6">BR 10245</strain>
    </source>
</reference>
<dbReference type="PANTHER" id="PTHR11360">
    <property type="entry name" value="MONOCARBOXYLATE TRANSPORTER"/>
    <property type="match status" value="1"/>
</dbReference>
<sequence length="407" mass="42678">MSSLSDKKIIGALITLSIAQVIGWGTISLPAIIGRQMAADLHMKLPAVFAGTSTFYVTMGLCSPCLARPFVRCGARRVMVAGTLVAAPGFLLLSIAQGPILYFSAWVILGVAGSASLSTASYIALHEIAGRYAQRAIGALMLVNGLSSSVFWPITSLITEAAGWRTACLVYAALMLLVSAPFYAFGLPDRRFRANEPAQQGTAPLPDRIPQRSTFYLITAATGLNAVVTLGLSAVLIELLKTEGLPPSQALAFGSLLGIIQVSARAIDFMGGGRWDAITTGLVATTILAAGILLLIMSGGHFLAIAAFILFFGIGSGALAIVRATMPLVFYDRAEFARASSHMALPLNLISAASPPILAEILVRFDSRALLELTLLLSCGAFASLAFLRGRRPRLAVEGVQNGADPA</sequence>
<dbReference type="Gene3D" id="1.20.1250.20">
    <property type="entry name" value="MFS general substrate transporter like domains"/>
    <property type="match status" value="1"/>
</dbReference>
<dbReference type="InterPro" id="IPR050327">
    <property type="entry name" value="Proton-linked_MCT"/>
</dbReference>
<name>A0A176ZB83_9BRAD</name>
<feature type="transmembrane region" description="Helical" evidence="4">
    <location>
        <begin position="279"/>
        <end position="296"/>
    </location>
</feature>
<keyword evidence="1 4" id="KW-0812">Transmembrane</keyword>
<protein>
    <submittedName>
        <fullName evidence="5">MFS transporter</fullName>
    </submittedName>
</protein>
<keyword evidence="6" id="KW-1185">Reference proteome</keyword>
<dbReference type="STRING" id="1505087.AYJ54_37515"/>
<accession>A0A176ZB83</accession>
<organism evidence="5 6">
    <name type="scientific">Bradyrhizobium centrolobii</name>
    <dbReference type="NCBI Taxonomy" id="1505087"/>
    <lineage>
        <taxon>Bacteria</taxon>
        <taxon>Pseudomonadati</taxon>
        <taxon>Pseudomonadota</taxon>
        <taxon>Alphaproteobacteria</taxon>
        <taxon>Hyphomicrobiales</taxon>
        <taxon>Nitrobacteraceae</taxon>
        <taxon>Bradyrhizobium</taxon>
    </lineage>
</organism>
<feature type="transmembrane region" description="Helical" evidence="4">
    <location>
        <begin position="45"/>
        <end position="66"/>
    </location>
</feature>
<feature type="transmembrane region" description="Helical" evidence="4">
    <location>
        <begin position="103"/>
        <end position="125"/>
    </location>
</feature>
<gene>
    <name evidence="5" type="ORF">AYJ54_37515</name>
</gene>
<evidence type="ECO:0000313" key="5">
    <source>
        <dbReference type="EMBL" id="OAF17046.1"/>
    </source>
</evidence>
<dbReference type="InterPro" id="IPR036259">
    <property type="entry name" value="MFS_trans_sf"/>
</dbReference>
<dbReference type="GO" id="GO:0022857">
    <property type="term" value="F:transmembrane transporter activity"/>
    <property type="evidence" value="ECO:0007669"/>
    <property type="project" value="InterPro"/>
</dbReference>
<evidence type="ECO:0000256" key="4">
    <source>
        <dbReference type="SAM" id="Phobius"/>
    </source>
</evidence>
<evidence type="ECO:0000256" key="3">
    <source>
        <dbReference type="ARBA" id="ARBA00023136"/>
    </source>
</evidence>
<keyword evidence="2 4" id="KW-1133">Transmembrane helix</keyword>
<dbReference type="Proteomes" id="UP000076959">
    <property type="component" value="Unassembled WGS sequence"/>
</dbReference>
<feature type="transmembrane region" description="Helical" evidence="4">
    <location>
        <begin position="302"/>
        <end position="322"/>
    </location>
</feature>
<evidence type="ECO:0000256" key="2">
    <source>
        <dbReference type="ARBA" id="ARBA00022989"/>
    </source>
</evidence>